<evidence type="ECO:0000256" key="1">
    <source>
        <dbReference type="ARBA" id="ARBA00004123"/>
    </source>
</evidence>
<protein>
    <recommendedName>
        <fullName evidence="10">C2H2-type domain-containing protein</fullName>
    </recommendedName>
</protein>
<dbReference type="PROSITE" id="PS00028">
    <property type="entry name" value="ZINC_FINGER_C2H2_1"/>
    <property type="match status" value="1"/>
</dbReference>
<evidence type="ECO:0000256" key="6">
    <source>
        <dbReference type="ARBA" id="ARBA00023163"/>
    </source>
</evidence>
<evidence type="ECO:0000313" key="11">
    <source>
        <dbReference type="EMBL" id="KAG9232655.1"/>
    </source>
</evidence>
<feature type="region of interest" description="Disordered" evidence="9">
    <location>
        <begin position="128"/>
        <end position="222"/>
    </location>
</feature>
<dbReference type="InterPro" id="IPR013087">
    <property type="entry name" value="Znf_C2H2_type"/>
</dbReference>
<comment type="caution">
    <text evidence="11">The sequence shown here is derived from an EMBL/GenBank/DDBJ whole genome shotgun (WGS) entry which is preliminary data.</text>
</comment>
<organism evidence="11 12">
    <name type="scientific">Amylocarpus encephaloides</name>
    <dbReference type="NCBI Taxonomy" id="45428"/>
    <lineage>
        <taxon>Eukaryota</taxon>
        <taxon>Fungi</taxon>
        <taxon>Dikarya</taxon>
        <taxon>Ascomycota</taxon>
        <taxon>Pezizomycotina</taxon>
        <taxon>Leotiomycetes</taxon>
        <taxon>Helotiales</taxon>
        <taxon>Helotiales incertae sedis</taxon>
        <taxon>Amylocarpus</taxon>
    </lineage>
</organism>
<dbReference type="AlphaFoldDB" id="A0A9P7YGJ5"/>
<dbReference type="PANTHER" id="PTHR46179">
    <property type="entry name" value="ZINC FINGER PROTEIN"/>
    <property type="match status" value="1"/>
</dbReference>
<accession>A0A9P7YGJ5</accession>
<evidence type="ECO:0000256" key="5">
    <source>
        <dbReference type="ARBA" id="ARBA00023015"/>
    </source>
</evidence>
<keyword evidence="12" id="KW-1185">Reference proteome</keyword>
<dbReference type="Proteomes" id="UP000824998">
    <property type="component" value="Unassembled WGS sequence"/>
</dbReference>
<dbReference type="GO" id="GO:0008270">
    <property type="term" value="F:zinc ion binding"/>
    <property type="evidence" value="ECO:0007669"/>
    <property type="project" value="UniProtKB-KW"/>
</dbReference>
<dbReference type="PROSITE" id="PS50157">
    <property type="entry name" value="ZINC_FINGER_C2H2_2"/>
    <property type="match status" value="1"/>
</dbReference>
<sequence length="365" mass="41027">MPLAVRGHLRRSEATLEKWRPSLLTDSQPHCPSSFIRGRAPIWLELFTSINKVIFSSKNLHSIFESYNQFNSPPAHNEYVCPVDLVLKPTSTSDHSLDVIPVNEHFESFESTANTVWYESFTPQYNSQRNPAIRTPGLPSSSPIQSSDAGPPLGIPIYEEFSESTYSKTGGPSAPAAISDPMEISQSWPHRNNSTSSDSNTVHAVNSSQVPASLDGDKSLGVPLKPTLNSRQSLRKLIQCTQAPCDKAFRRRCDLNKHLRTHDREFKCDIQGCTHNRGFALRKDLQRHIGTVHNKETLVCEYCGETFSRIFTAMSELSANRLFWTLDENSRKPGIVPRQLKQPEAAEEARVDLTTLCLARRPRQK</sequence>
<evidence type="ECO:0000256" key="4">
    <source>
        <dbReference type="ARBA" id="ARBA00022833"/>
    </source>
</evidence>
<keyword evidence="6" id="KW-0804">Transcription</keyword>
<evidence type="ECO:0000256" key="3">
    <source>
        <dbReference type="ARBA" id="ARBA00022771"/>
    </source>
</evidence>
<keyword evidence="5" id="KW-0805">Transcription regulation</keyword>
<dbReference type="EMBL" id="MU251538">
    <property type="protein sequence ID" value="KAG9232655.1"/>
    <property type="molecule type" value="Genomic_DNA"/>
</dbReference>
<dbReference type="Gene3D" id="3.30.160.60">
    <property type="entry name" value="Classic Zinc Finger"/>
    <property type="match status" value="2"/>
</dbReference>
<keyword evidence="4" id="KW-0862">Zinc</keyword>
<dbReference type="PANTHER" id="PTHR46179:SF13">
    <property type="entry name" value="C2H2-TYPE DOMAIN-CONTAINING PROTEIN"/>
    <property type="match status" value="1"/>
</dbReference>
<dbReference type="GO" id="GO:0005634">
    <property type="term" value="C:nucleus"/>
    <property type="evidence" value="ECO:0007669"/>
    <property type="project" value="UniProtKB-SubCell"/>
</dbReference>
<evidence type="ECO:0000256" key="7">
    <source>
        <dbReference type="ARBA" id="ARBA00023242"/>
    </source>
</evidence>
<feature type="compositionally biased region" description="Polar residues" evidence="9">
    <location>
        <begin position="184"/>
        <end position="211"/>
    </location>
</feature>
<feature type="domain" description="C2H2-type" evidence="10">
    <location>
        <begin position="238"/>
        <end position="267"/>
    </location>
</feature>
<evidence type="ECO:0000256" key="2">
    <source>
        <dbReference type="ARBA" id="ARBA00022723"/>
    </source>
</evidence>
<gene>
    <name evidence="11" type="ORF">BJ875DRAFT_442964</name>
</gene>
<reference evidence="11" key="1">
    <citation type="journal article" date="2021" name="IMA Fungus">
        <title>Genomic characterization of three marine fungi, including Emericellopsis atlantica sp. nov. with signatures of a generalist lifestyle and marine biomass degradation.</title>
        <authorList>
            <person name="Hagestad O.C."/>
            <person name="Hou L."/>
            <person name="Andersen J.H."/>
            <person name="Hansen E.H."/>
            <person name="Altermark B."/>
            <person name="Li C."/>
            <person name="Kuhnert E."/>
            <person name="Cox R.J."/>
            <person name="Crous P.W."/>
            <person name="Spatafora J.W."/>
            <person name="Lail K."/>
            <person name="Amirebrahimi M."/>
            <person name="Lipzen A."/>
            <person name="Pangilinan J."/>
            <person name="Andreopoulos W."/>
            <person name="Hayes R.D."/>
            <person name="Ng V."/>
            <person name="Grigoriev I.V."/>
            <person name="Jackson S.A."/>
            <person name="Sutton T.D.S."/>
            <person name="Dobson A.D.W."/>
            <person name="Rama T."/>
        </authorList>
    </citation>
    <scope>NUCLEOTIDE SEQUENCE</scope>
    <source>
        <strain evidence="11">TRa018bII</strain>
    </source>
</reference>
<keyword evidence="2" id="KW-0479">Metal-binding</keyword>
<dbReference type="InterPro" id="IPR051061">
    <property type="entry name" value="Zinc_finger_trans_reg"/>
</dbReference>
<comment type="subcellular location">
    <subcellularLocation>
        <location evidence="1">Nucleus</location>
    </subcellularLocation>
</comment>
<evidence type="ECO:0000313" key="12">
    <source>
        <dbReference type="Proteomes" id="UP000824998"/>
    </source>
</evidence>
<evidence type="ECO:0000256" key="8">
    <source>
        <dbReference type="PROSITE-ProRule" id="PRU00042"/>
    </source>
</evidence>
<dbReference type="SMART" id="SM00355">
    <property type="entry name" value="ZnF_C2H2"/>
    <property type="match status" value="2"/>
</dbReference>
<evidence type="ECO:0000256" key="9">
    <source>
        <dbReference type="SAM" id="MobiDB-lite"/>
    </source>
</evidence>
<feature type="compositionally biased region" description="Polar residues" evidence="9">
    <location>
        <begin position="138"/>
        <end position="148"/>
    </location>
</feature>
<dbReference type="GO" id="GO:0006357">
    <property type="term" value="P:regulation of transcription by RNA polymerase II"/>
    <property type="evidence" value="ECO:0007669"/>
    <property type="project" value="TreeGrafter"/>
</dbReference>
<dbReference type="OrthoDB" id="3564666at2759"/>
<proteinExistence type="predicted"/>
<keyword evidence="3 8" id="KW-0863">Zinc-finger</keyword>
<evidence type="ECO:0000259" key="10">
    <source>
        <dbReference type="PROSITE" id="PS50157"/>
    </source>
</evidence>
<keyword evidence="7" id="KW-0539">Nucleus</keyword>
<name>A0A9P7YGJ5_9HELO</name>